<organism evidence="1 2">
    <name type="scientific">Brevundimonas subvibrioides (strain ATCC 15264 / DSM 4735 / LMG 14903 / NBRC 16000 / CB 81)</name>
    <name type="common">Caulobacter subvibrioides</name>
    <dbReference type="NCBI Taxonomy" id="633149"/>
    <lineage>
        <taxon>Bacteria</taxon>
        <taxon>Pseudomonadati</taxon>
        <taxon>Pseudomonadota</taxon>
        <taxon>Alphaproteobacteria</taxon>
        <taxon>Caulobacterales</taxon>
        <taxon>Caulobacteraceae</taxon>
        <taxon>Brevundimonas</taxon>
    </lineage>
</organism>
<gene>
    <name evidence="1" type="ordered locus">Bresu_2324</name>
</gene>
<keyword evidence="2" id="KW-1185">Reference proteome</keyword>
<dbReference type="InParanoid" id="D9QK49"/>
<name>D9QK49_BRESC</name>
<dbReference type="AlphaFoldDB" id="D9QK49"/>
<dbReference type="PROSITE" id="PS51257">
    <property type="entry name" value="PROKAR_LIPOPROTEIN"/>
    <property type="match status" value="1"/>
</dbReference>
<dbReference type="EMBL" id="CP002102">
    <property type="protein sequence ID" value="ADL01634.1"/>
    <property type="molecule type" value="Genomic_DNA"/>
</dbReference>
<dbReference type="KEGG" id="bsb:Bresu_2324"/>
<accession>D9QK49</accession>
<dbReference type="Proteomes" id="UP000002696">
    <property type="component" value="Chromosome"/>
</dbReference>
<dbReference type="RefSeq" id="WP_013269735.1">
    <property type="nucleotide sequence ID" value="NC_014375.1"/>
</dbReference>
<evidence type="ECO:0000313" key="1">
    <source>
        <dbReference type="EMBL" id="ADL01634.1"/>
    </source>
</evidence>
<reference evidence="2" key="1">
    <citation type="journal article" date="2011" name="J. Bacteriol.">
        <title>Genome sequences of eight morphologically diverse alphaproteobacteria.</title>
        <authorList>
            <consortium name="US DOE Joint Genome Institute"/>
            <person name="Brown P.J."/>
            <person name="Kysela D.T."/>
            <person name="Buechlein A."/>
            <person name="Hemmerich C."/>
            <person name="Brun Y.V."/>
        </authorList>
    </citation>
    <scope>NUCLEOTIDE SEQUENCE [LARGE SCALE GENOMIC DNA]</scope>
    <source>
        <strain evidence="2">ATCC 15264 / DSM 4735 / LMG 14903 / NBRC 16000 / CB 81</strain>
    </source>
</reference>
<evidence type="ECO:0000313" key="2">
    <source>
        <dbReference type="Proteomes" id="UP000002696"/>
    </source>
</evidence>
<proteinExistence type="predicted"/>
<dbReference type="HOGENOM" id="CLU_215658_0_0_5"/>
<protein>
    <submittedName>
        <fullName evidence="1">Uncharacterized protein</fullName>
    </submittedName>
</protein>
<sequence>MARSIALTVSNRLQPIAAAMLCLMAAQLVLTSCGDPEPIPYAARVAISR</sequence>